<keyword evidence="2" id="KW-0472">Membrane</keyword>
<gene>
    <name evidence="4" type="ORF">EDD27_2018</name>
</gene>
<evidence type="ECO:0000259" key="3">
    <source>
        <dbReference type="SMART" id="SM00331"/>
    </source>
</evidence>
<dbReference type="InterPro" id="IPR036457">
    <property type="entry name" value="PPM-type-like_dom_sf"/>
</dbReference>
<sequence length="371" mass="39298">MVFDIGCGIGARMDPPSSRWPRYVWFIPAALIVIGTVLNILSPRDYWGDYQLGAAVVLAGALLSLRHTIAAGAALVLVELALLIKDGYFGHAAGTYSLINALFTALVGIGVNRVIARHGRRLEAVRSVAEAAQRAVLPAPPACVGPLAIAAVYKTAQIEALIGGDAYAVQDTPYGTRLLIADVRGKGLGAVGTVSVLLGAFREAADRAPDLVVLAERIERALVREASSREENVRMEGFVTAVLGEITAGADRVRLLNCGHPSPYLLEGDTVSSLDPGEPSLPMGMSSLDVPRAAPKDWPFPTGGTLLLVTDGVTEARDRSGTFYDPASRLAGRGPFQKPDEVVQVLVRDVERWTGGPRDDDMAILAITRCG</sequence>
<proteinExistence type="predicted"/>
<feature type="transmembrane region" description="Helical" evidence="2">
    <location>
        <begin position="53"/>
        <end position="78"/>
    </location>
</feature>
<organism evidence="4 5">
    <name type="scientific">Nonomuraea polychroma</name>
    <dbReference type="NCBI Taxonomy" id="46176"/>
    <lineage>
        <taxon>Bacteria</taxon>
        <taxon>Bacillati</taxon>
        <taxon>Actinomycetota</taxon>
        <taxon>Actinomycetes</taxon>
        <taxon>Streptosporangiales</taxon>
        <taxon>Streptosporangiaceae</taxon>
        <taxon>Nonomuraea</taxon>
    </lineage>
</organism>
<dbReference type="Proteomes" id="UP000284824">
    <property type="component" value="Unassembled WGS sequence"/>
</dbReference>
<feature type="transmembrane region" description="Helical" evidence="2">
    <location>
        <begin position="23"/>
        <end position="41"/>
    </location>
</feature>
<dbReference type="SMART" id="SM00331">
    <property type="entry name" value="PP2C_SIG"/>
    <property type="match status" value="1"/>
</dbReference>
<keyword evidence="5" id="KW-1185">Reference proteome</keyword>
<feature type="domain" description="PPM-type phosphatase" evidence="3">
    <location>
        <begin position="147"/>
        <end position="369"/>
    </location>
</feature>
<evidence type="ECO:0000256" key="1">
    <source>
        <dbReference type="ARBA" id="ARBA00022801"/>
    </source>
</evidence>
<dbReference type="RefSeq" id="WP_206641329.1">
    <property type="nucleotide sequence ID" value="NZ_SAUN01000001.1"/>
</dbReference>
<evidence type="ECO:0000313" key="5">
    <source>
        <dbReference type="Proteomes" id="UP000284824"/>
    </source>
</evidence>
<keyword evidence="1" id="KW-0378">Hydrolase</keyword>
<evidence type="ECO:0000256" key="2">
    <source>
        <dbReference type="SAM" id="Phobius"/>
    </source>
</evidence>
<dbReference type="Gene3D" id="3.60.40.10">
    <property type="entry name" value="PPM-type phosphatase domain"/>
    <property type="match status" value="1"/>
</dbReference>
<dbReference type="PANTHER" id="PTHR43156:SF2">
    <property type="entry name" value="STAGE II SPORULATION PROTEIN E"/>
    <property type="match status" value="1"/>
</dbReference>
<accession>A0A438M230</accession>
<dbReference type="GO" id="GO:0016791">
    <property type="term" value="F:phosphatase activity"/>
    <property type="evidence" value="ECO:0007669"/>
    <property type="project" value="TreeGrafter"/>
</dbReference>
<feature type="transmembrane region" description="Helical" evidence="2">
    <location>
        <begin position="98"/>
        <end position="116"/>
    </location>
</feature>
<dbReference type="FunFam" id="3.60.40.10:FF:000058">
    <property type="entry name" value="Stage II sporulation protein E"/>
    <property type="match status" value="1"/>
</dbReference>
<dbReference type="EMBL" id="SAUN01000001">
    <property type="protein sequence ID" value="RVX39657.1"/>
    <property type="molecule type" value="Genomic_DNA"/>
</dbReference>
<dbReference type="AlphaFoldDB" id="A0A438M230"/>
<reference evidence="4 5" key="1">
    <citation type="submission" date="2019-01" db="EMBL/GenBank/DDBJ databases">
        <title>Sequencing the genomes of 1000 actinobacteria strains.</title>
        <authorList>
            <person name="Klenk H.-P."/>
        </authorList>
    </citation>
    <scope>NUCLEOTIDE SEQUENCE [LARGE SCALE GENOMIC DNA]</scope>
    <source>
        <strain evidence="4 5">DSM 43925</strain>
    </source>
</reference>
<comment type="caution">
    <text evidence="4">The sequence shown here is derived from an EMBL/GenBank/DDBJ whole genome shotgun (WGS) entry which is preliminary data.</text>
</comment>
<evidence type="ECO:0000313" key="4">
    <source>
        <dbReference type="EMBL" id="RVX39657.1"/>
    </source>
</evidence>
<dbReference type="InterPro" id="IPR001932">
    <property type="entry name" value="PPM-type_phosphatase-like_dom"/>
</dbReference>
<dbReference type="PANTHER" id="PTHR43156">
    <property type="entry name" value="STAGE II SPORULATION PROTEIN E-RELATED"/>
    <property type="match status" value="1"/>
</dbReference>
<dbReference type="InterPro" id="IPR052016">
    <property type="entry name" value="Bact_Sigma-Reg"/>
</dbReference>
<keyword evidence="2" id="KW-1133">Transmembrane helix</keyword>
<name>A0A438M230_9ACTN</name>
<protein>
    <submittedName>
        <fullName evidence="4">Serine phosphatase RsbU (Regulator of sigma subunit)</fullName>
    </submittedName>
</protein>
<dbReference type="Pfam" id="PF07228">
    <property type="entry name" value="SpoIIE"/>
    <property type="match status" value="1"/>
</dbReference>
<keyword evidence="2" id="KW-0812">Transmembrane</keyword>